<evidence type="ECO:0000313" key="1">
    <source>
        <dbReference type="EMBL" id="GAH12866.1"/>
    </source>
</evidence>
<organism evidence="1">
    <name type="scientific">marine sediment metagenome</name>
    <dbReference type="NCBI Taxonomy" id="412755"/>
    <lineage>
        <taxon>unclassified sequences</taxon>
        <taxon>metagenomes</taxon>
        <taxon>ecological metagenomes</taxon>
    </lineage>
</organism>
<comment type="caution">
    <text evidence="1">The sequence shown here is derived from an EMBL/GenBank/DDBJ whole genome shotgun (WGS) entry which is preliminary data.</text>
</comment>
<reference evidence="1" key="1">
    <citation type="journal article" date="2014" name="Front. Microbiol.">
        <title>High frequency of phylogenetically diverse reductive dehalogenase-homologous genes in deep subseafloor sedimentary metagenomes.</title>
        <authorList>
            <person name="Kawai M."/>
            <person name="Futagami T."/>
            <person name="Toyoda A."/>
            <person name="Takaki Y."/>
            <person name="Nishi S."/>
            <person name="Hori S."/>
            <person name="Arai W."/>
            <person name="Tsubouchi T."/>
            <person name="Morono Y."/>
            <person name="Uchiyama I."/>
            <person name="Ito T."/>
            <person name="Fujiyama A."/>
            <person name="Inagaki F."/>
            <person name="Takami H."/>
        </authorList>
    </citation>
    <scope>NUCLEOTIDE SEQUENCE</scope>
    <source>
        <strain evidence="1">Expedition CK06-06</strain>
    </source>
</reference>
<name>X1CWJ1_9ZZZZ</name>
<accession>X1CWJ1</accession>
<dbReference type="AlphaFoldDB" id="X1CWJ1"/>
<gene>
    <name evidence="1" type="ORF">S01H4_64702</name>
</gene>
<sequence length="33" mass="3332">AGSQAATTKASDSLYGEHTVLASFSLLGTYNLG</sequence>
<proteinExistence type="predicted"/>
<protein>
    <submittedName>
        <fullName evidence="1">Uncharacterized protein</fullName>
    </submittedName>
</protein>
<feature type="non-terminal residue" evidence="1">
    <location>
        <position position="1"/>
    </location>
</feature>
<dbReference type="EMBL" id="BART01039326">
    <property type="protein sequence ID" value="GAH12866.1"/>
    <property type="molecule type" value="Genomic_DNA"/>
</dbReference>